<dbReference type="InterPro" id="IPR041657">
    <property type="entry name" value="HTH_17"/>
</dbReference>
<dbReference type="SUPFAM" id="SSF46955">
    <property type="entry name" value="Putative DNA-binding domain"/>
    <property type="match status" value="1"/>
</dbReference>
<sequence>MTPTLNTCTGGNTAVTPPFEGSVGGVGALLNSQKRAKMKASVLFFDKKTTDSSPNIELLTIAEVAEALKISESTVRRWQQQRLIPFLKIGGSVRFSKSDLEMYLEEKRVASIV</sequence>
<evidence type="ECO:0000259" key="1">
    <source>
        <dbReference type="Pfam" id="PF12728"/>
    </source>
</evidence>
<dbReference type="Proteomes" id="UP000034273">
    <property type="component" value="Unassembled WGS sequence"/>
</dbReference>
<dbReference type="InterPro" id="IPR010093">
    <property type="entry name" value="SinI_DNA-bd"/>
</dbReference>
<proteinExistence type="predicted"/>
<evidence type="ECO:0000313" key="2">
    <source>
        <dbReference type="EMBL" id="KKW22674.1"/>
    </source>
</evidence>
<dbReference type="EMBL" id="LCQW01000038">
    <property type="protein sequence ID" value="KKW22674.1"/>
    <property type="molecule type" value="Genomic_DNA"/>
</dbReference>
<organism evidence="2 3">
    <name type="scientific">Candidatus Kaiserbacteria bacterium GW2011_GWA2_52_12</name>
    <dbReference type="NCBI Taxonomy" id="1618671"/>
    <lineage>
        <taxon>Bacteria</taxon>
        <taxon>Candidatus Kaiseribacteriota</taxon>
    </lineage>
</organism>
<protein>
    <recommendedName>
        <fullName evidence="1">Helix-turn-helix domain-containing protein</fullName>
    </recommendedName>
</protein>
<dbReference type="STRING" id="1618671.UY67_C0038G0003"/>
<dbReference type="Pfam" id="PF12728">
    <property type="entry name" value="HTH_17"/>
    <property type="match status" value="1"/>
</dbReference>
<dbReference type="NCBIfam" id="TIGR01764">
    <property type="entry name" value="excise"/>
    <property type="match status" value="1"/>
</dbReference>
<evidence type="ECO:0000313" key="3">
    <source>
        <dbReference type="Proteomes" id="UP000034273"/>
    </source>
</evidence>
<dbReference type="AlphaFoldDB" id="A0A0G1ZT02"/>
<comment type="caution">
    <text evidence="2">The sequence shown here is derived from an EMBL/GenBank/DDBJ whole genome shotgun (WGS) entry which is preliminary data.</text>
</comment>
<gene>
    <name evidence="2" type="ORF">UY67_C0038G0003</name>
</gene>
<name>A0A0G1ZT02_9BACT</name>
<dbReference type="InterPro" id="IPR009061">
    <property type="entry name" value="DNA-bd_dom_put_sf"/>
</dbReference>
<accession>A0A0G1ZT02</accession>
<feature type="domain" description="Helix-turn-helix" evidence="1">
    <location>
        <begin position="58"/>
        <end position="108"/>
    </location>
</feature>
<reference evidence="2 3" key="1">
    <citation type="journal article" date="2015" name="Nature">
        <title>rRNA introns, odd ribosomes, and small enigmatic genomes across a large radiation of phyla.</title>
        <authorList>
            <person name="Brown C.T."/>
            <person name="Hug L.A."/>
            <person name="Thomas B.C."/>
            <person name="Sharon I."/>
            <person name="Castelle C.J."/>
            <person name="Singh A."/>
            <person name="Wilkins M.J."/>
            <person name="Williams K.H."/>
            <person name="Banfield J.F."/>
        </authorList>
    </citation>
    <scope>NUCLEOTIDE SEQUENCE [LARGE SCALE GENOMIC DNA]</scope>
</reference>
<dbReference type="GO" id="GO:0003677">
    <property type="term" value="F:DNA binding"/>
    <property type="evidence" value="ECO:0007669"/>
    <property type="project" value="InterPro"/>
</dbReference>
<dbReference type="Gene3D" id="1.10.1660.10">
    <property type="match status" value="1"/>
</dbReference>